<dbReference type="Pfam" id="PF00083">
    <property type="entry name" value="Sugar_tr"/>
    <property type="match status" value="1"/>
</dbReference>
<feature type="transmembrane region" description="Helical" evidence="5">
    <location>
        <begin position="185"/>
        <end position="204"/>
    </location>
</feature>
<dbReference type="AlphaFoldDB" id="A0A8S1D3C4"/>
<dbReference type="SUPFAM" id="SSF103473">
    <property type="entry name" value="MFS general substrate transporter"/>
    <property type="match status" value="1"/>
</dbReference>
<feature type="transmembrane region" description="Helical" evidence="5">
    <location>
        <begin position="393"/>
        <end position="415"/>
    </location>
</feature>
<dbReference type="InterPro" id="IPR036259">
    <property type="entry name" value="MFS_trans_sf"/>
</dbReference>
<evidence type="ECO:0000313" key="7">
    <source>
        <dbReference type="EMBL" id="CAB3375322.1"/>
    </source>
</evidence>
<feature type="transmembrane region" description="Helical" evidence="5">
    <location>
        <begin position="100"/>
        <end position="118"/>
    </location>
</feature>
<dbReference type="EMBL" id="CADEPI010000110">
    <property type="protein sequence ID" value="CAB3375322.1"/>
    <property type="molecule type" value="Genomic_DNA"/>
</dbReference>
<protein>
    <recommendedName>
        <fullName evidence="6">Major facilitator superfamily (MFS) profile domain-containing protein</fullName>
    </recommendedName>
</protein>
<dbReference type="PANTHER" id="PTHR48021">
    <property type="match status" value="1"/>
</dbReference>
<feature type="transmembrane region" description="Helical" evidence="5">
    <location>
        <begin position="153"/>
        <end position="173"/>
    </location>
</feature>
<feature type="transmembrane region" description="Helical" evidence="5">
    <location>
        <begin position="58"/>
        <end position="80"/>
    </location>
</feature>
<keyword evidence="8" id="KW-1185">Reference proteome</keyword>
<dbReference type="GO" id="GO:0016020">
    <property type="term" value="C:membrane"/>
    <property type="evidence" value="ECO:0007669"/>
    <property type="project" value="UniProtKB-SubCell"/>
</dbReference>
<name>A0A8S1D3C4_9INSE</name>
<feature type="domain" description="Major facilitator superfamily (MFS) profile" evidence="6">
    <location>
        <begin position="55"/>
        <end position="482"/>
    </location>
</feature>
<dbReference type="PROSITE" id="PS00217">
    <property type="entry name" value="SUGAR_TRANSPORT_2"/>
    <property type="match status" value="1"/>
</dbReference>
<reference evidence="7 8" key="1">
    <citation type="submission" date="2020-04" db="EMBL/GenBank/DDBJ databases">
        <authorList>
            <person name="Alioto T."/>
            <person name="Alioto T."/>
            <person name="Gomez Garrido J."/>
        </authorList>
    </citation>
    <scope>NUCLEOTIDE SEQUENCE [LARGE SCALE GENOMIC DNA]</scope>
</reference>
<dbReference type="InterPro" id="IPR005829">
    <property type="entry name" value="Sugar_transporter_CS"/>
</dbReference>
<feature type="transmembrane region" description="Helical" evidence="5">
    <location>
        <begin position="460"/>
        <end position="478"/>
    </location>
</feature>
<dbReference type="PRINTS" id="PR00171">
    <property type="entry name" value="SUGRTRNSPORT"/>
</dbReference>
<evidence type="ECO:0000256" key="3">
    <source>
        <dbReference type="ARBA" id="ARBA00022989"/>
    </source>
</evidence>
<feature type="transmembrane region" description="Helical" evidence="5">
    <location>
        <begin position="361"/>
        <end position="381"/>
    </location>
</feature>
<accession>A0A8S1D3C4</accession>
<dbReference type="InterPro" id="IPR005828">
    <property type="entry name" value="MFS_sugar_transport-like"/>
</dbReference>
<dbReference type="Proteomes" id="UP000494165">
    <property type="component" value="Unassembled WGS sequence"/>
</dbReference>
<feature type="transmembrane region" description="Helical" evidence="5">
    <location>
        <begin position="333"/>
        <end position="354"/>
    </location>
</feature>
<dbReference type="Gene3D" id="1.20.1250.20">
    <property type="entry name" value="MFS general substrate transporter like domains"/>
    <property type="match status" value="1"/>
</dbReference>
<keyword evidence="4 5" id="KW-0472">Membrane</keyword>
<dbReference type="OrthoDB" id="6612291at2759"/>
<dbReference type="InterPro" id="IPR003663">
    <property type="entry name" value="Sugar/inositol_transpt"/>
</dbReference>
<dbReference type="GO" id="GO:0022857">
    <property type="term" value="F:transmembrane transporter activity"/>
    <property type="evidence" value="ECO:0007669"/>
    <property type="project" value="InterPro"/>
</dbReference>
<feature type="transmembrane region" description="Helical" evidence="5">
    <location>
        <begin position="295"/>
        <end position="318"/>
    </location>
</feature>
<comment type="subcellular location">
    <subcellularLocation>
        <location evidence="1">Membrane</location>
        <topology evidence="1">Multi-pass membrane protein</topology>
    </subcellularLocation>
</comment>
<dbReference type="InterPro" id="IPR050549">
    <property type="entry name" value="MFS_Trehalose_Transporter"/>
</dbReference>
<evidence type="ECO:0000256" key="5">
    <source>
        <dbReference type="SAM" id="Phobius"/>
    </source>
</evidence>
<dbReference type="PANTHER" id="PTHR48021:SF68">
    <property type="entry name" value="MAJOR FACILITATOR SUPERFAMILY (MFS) PROFILE DOMAIN-CONTAINING PROTEIN"/>
    <property type="match status" value="1"/>
</dbReference>
<sequence>MAQETQLVTDLETGPFINSKDGSLGPQVTISASNHKSNEPAKSAPVCGLSIYALRQALAASGPVVATISSGMTSGFSAVLLPQLKAADSELPITDDDMSWIASMAALPMALGCLAGGFGMERLGRKRTNLLLCIPFIAGWLLLATAQNVALLLVARFLTGLAVGILGPVGLIYIGETSAPQYRGVLLAAVSLAVSTGILLSHLLGALLHWRLAAALCTLAPLIALILVVVCPESPAWLASHGRPTEAQDSFRWLRGADPEAATELQTLMHKQQQRPGEDCGSQGRLTRASFVKPFILMNIFFVIQQFSGVNAVAFYTVDIFQQTLGSGGVDKYVAMGVLDVARLVMSLVTCVLLRRLGRRPLALVSAAGTGGCLLILAGLLRFGSSAGLRWTPVGLLVGYMCFVSIGLVPLPWVMTGEVFPAAVRGIGSGATSCLGFLVFFAVVKSGPAMFATLGSDGTFAIYGLVAAFGGVYLYFFCPETKNKTLQEIEDAFESKPAVSTKV</sequence>
<evidence type="ECO:0000256" key="2">
    <source>
        <dbReference type="ARBA" id="ARBA00022692"/>
    </source>
</evidence>
<feature type="transmembrane region" description="Helical" evidence="5">
    <location>
        <begin position="422"/>
        <end position="444"/>
    </location>
</feature>
<organism evidence="7 8">
    <name type="scientific">Cloeon dipterum</name>
    <dbReference type="NCBI Taxonomy" id="197152"/>
    <lineage>
        <taxon>Eukaryota</taxon>
        <taxon>Metazoa</taxon>
        <taxon>Ecdysozoa</taxon>
        <taxon>Arthropoda</taxon>
        <taxon>Hexapoda</taxon>
        <taxon>Insecta</taxon>
        <taxon>Pterygota</taxon>
        <taxon>Palaeoptera</taxon>
        <taxon>Ephemeroptera</taxon>
        <taxon>Pisciforma</taxon>
        <taxon>Baetidae</taxon>
        <taxon>Cloeon</taxon>
    </lineage>
</organism>
<feature type="transmembrane region" description="Helical" evidence="5">
    <location>
        <begin position="210"/>
        <end position="231"/>
    </location>
</feature>
<evidence type="ECO:0000256" key="4">
    <source>
        <dbReference type="ARBA" id="ARBA00023136"/>
    </source>
</evidence>
<gene>
    <name evidence="7" type="ORF">CLODIP_2_CD05755</name>
</gene>
<keyword evidence="2 5" id="KW-0812">Transmembrane</keyword>
<comment type="caution">
    <text evidence="7">The sequence shown here is derived from an EMBL/GenBank/DDBJ whole genome shotgun (WGS) entry which is preliminary data.</text>
</comment>
<evidence type="ECO:0000313" key="8">
    <source>
        <dbReference type="Proteomes" id="UP000494165"/>
    </source>
</evidence>
<dbReference type="InterPro" id="IPR020846">
    <property type="entry name" value="MFS_dom"/>
</dbReference>
<dbReference type="PROSITE" id="PS50850">
    <property type="entry name" value="MFS"/>
    <property type="match status" value="1"/>
</dbReference>
<keyword evidence="3 5" id="KW-1133">Transmembrane helix</keyword>
<dbReference type="FunFam" id="1.20.1250.20:FF:000249">
    <property type="entry name" value="facilitated trehalose transporter Tret1"/>
    <property type="match status" value="1"/>
</dbReference>
<evidence type="ECO:0000259" key="6">
    <source>
        <dbReference type="PROSITE" id="PS50850"/>
    </source>
</evidence>
<evidence type="ECO:0000256" key="1">
    <source>
        <dbReference type="ARBA" id="ARBA00004141"/>
    </source>
</evidence>
<feature type="transmembrane region" description="Helical" evidence="5">
    <location>
        <begin position="130"/>
        <end position="147"/>
    </location>
</feature>
<proteinExistence type="predicted"/>